<organism evidence="5 6">
    <name type="scientific">Dimargaris verticillata</name>
    <dbReference type="NCBI Taxonomy" id="2761393"/>
    <lineage>
        <taxon>Eukaryota</taxon>
        <taxon>Fungi</taxon>
        <taxon>Fungi incertae sedis</taxon>
        <taxon>Zoopagomycota</taxon>
        <taxon>Kickxellomycotina</taxon>
        <taxon>Dimargaritomycetes</taxon>
        <taxon>Dimargaritales</taxon>
        <taxon>Dimargaritaceae</taxon>
        <taxon>Dimargaris</taxon>
    </lineage>
</organism>
<dbReference type="Gene3D" id="1.10.1200.10">
    <property type="entry name" value="ACP-like"/>
    <property type="match status" value="1"/>
</dbReference>
<dbReference type="InterPro" id="IPR020806">
    <property type="entry name" value="PKS_PP-bd"/>
</dbReference>
<dbReference type="GO" id="GO:0043041">
    <property type="term" value="P:amino acid activation for nonribosomal peptide biosynthetic process"/>
    <property type="evidence" value="ECO:0007669"/>
    <property type="project" value="TreeGrafter"/>
</dbReference>
<sequence length="334" mass="36551">LFHAYGPTEVTVGSHLELFCPDECVALHGLTPNTQCYVLDAHLRLVPVGVTGEICIAGLGVSSGYLNQPDLTAKAFIDNPFGPGQMYLTGDLGCWLPNGKIKYLGRKDFQVKLRGFRIELGDIEFTAQTLDIVTMCAAIVKDKQLVLYVAPIDADQARLREVLVAKLPAYMVPEHIIGLAQLPLTHIGKIDRRALQALPLPELPMDSAVDPRDYSPTFVVLRDTLAEVLAIDPDRIQPTSSFFRLGGDSISAIQLVARCKRHGVAIGVAQVLKHPILVQLEQHAELLPDVPVTEPAVTDVPVGPLPLTAIQRWFLYDTGHGNMDHFNQSFALKC</sequence>
<dbReference type="SMART" id="SM00823">
    <property type="entry name" value="PKS_PP"/>
    <property type="match status" value="1"/>
</dbReference>
<protein>
    <recommendedName>
        <fullName evidence="4">Carrier domain-containing protein</fullName>
    </recommendedName>
</protein>
<dbReference type="AlphaFoldDB" id="A0A9W8AZM2"/>
<dbReference type="SMART" id="SM01294">
    <property type="entry name" value="PKS_PP_betabranch"/>
    <property type="match status" value="1"/>
</dbReference>
<dbReference type="Proteomes" id="UP001151582">
    <property type="component" value="Unassembled WGS sequence"/>
</dbReference>
<keyword evidence="2" id="KW-0597">Phosphoprotein</keyword>
<evidence type="ECO:0000256" key="2">
    <source>
        <dbReference type="ARBA" id="ARBA00022553"/>
    </source>
</evidence>
<dbReference type="OrthoDB" id="329835at2759"/>
<keyword evidence="6" id="KW-1185">Reference proteome</keyword>
<dbReference type="PANTHER" id="PTHR45527:SF1">
    <property type="entry name" value="FATTY ACID SYNTHASE"/>
    <property type="match status" value="1"/>
</dbReference>
<reference evidence="5" key="1">
    <citation type="submission" date="2022-07" db="EMBL/GenBank/DDBJ databases">
        <title>Phylogenomic reconstructions and comparative analyses of Kickxellomycotina fungi.</title>
        <authorList>
            <person name="Reynolds N.K."/>
            <person name="Stajich J.E."/>
            <person name="Barry K."/>
            <person name="Grigoriev I.V."/>
            <person name="Crous P."/>
            <person name="Smith M.E."/>
        </authorList>
    </citation>
    <scope>NUCLEOTIDE SEQUENCE</scope>
    <source>
        <strain evidence="5">RSA 567</strain>
    </source>
</reference>
<proteinExistence type="predicted"/>
<accession>A0A9W8AZM2</accession>
<dbReference type="PANTHER" id="PTHR45527">
    <property type="entry name" value="NONRIBOSOMAL PEPTIDE SYNTHETASE"/>
    <property type="match status" value="1"/>
</dbReference>
<gene>
    <name evidence="5" type="ORF">H4R34_006178</name>
</gene>
<evidence type="ECO:0000313" key="5">
    <source>
        <dbReference type="EMBL" id="KAJ1969315.1"/>
    </source>
</evidence>
<dbReference type="Pfam" id="PF00550">
    <property type="entry name" value="PP-binding"/>
    <property type="match status" value="1"/>
</dbReference>
<dbReference type="InterPro" id="IPR045851">
    <property type="entry name" value="AMP-bd_C_sf"/>
</dbReference>
<evidence type="ECO:0000259" key="4">
    <source>
        <dbReference type="PROSITE" id="PS50075"/>
    </source>
</evidence>
<dbReference type="SUPFAM" id="SSF47336">
    <property type="entry name" value="ACP-like"/>
    <property type="match status" value="1"/>
</dbReference>
<dbReference type="GO" id="GO:0005737">
    <property type="term" value="C:cytoplasm"/>
    <property type="evidence" value="ECO:0007669"/>
    <property type="project" value="TreeGrafter"/>
</dbReference>
<evidence type="ECO:0000256" key="1">
    <source>
        <dbReference type="ARBA" id="ARBA00022450"/>
    </source>
</evidence>
<dbReference type="SUPFAM" id="SSF56801">
    <property type="entry name" value="Acetyl-CoA synthetase-like"/>
    <property type="match status" value="1"/>
</dbReference>
<dbReference type="GO" id="GO:0044550">
    <property type="term" value="P:secondary metabolite biosynthetic process"/>
    <property type="evidence" value="ECO:0007669"/>
    <property type="project" value="TreeGrafter"/>
</dbReference>
<dbReference type="EMBL" id="JANBQB010001962">
    <property type="protein sequence ID" value="KAJ1969315.1"/>
    <property type="molecule type" value="Genomic_DNA"/>
</dbReference>
<dbReference type="Pfam" id="PF00501">
    <property type="entry name" value="AMP-binding"/>
    <property type="match status" value="1"/>
</dbReference>
<comment type="caution">
    <text evidence="5">The sequence shown here is derived from an EMBL/GenBank/DDBJ whole genome shotgun (WGS) entry which is preliminary data.</text>
</comment>
<dbReference type="Gene3D" id="3.30.300.30">
    <property type="match status" value="1"/>
</dbReference>
<dbReference type="InterPro" id="IPR036736">
    <property type="entry name" value="ACP-like_sf"/>
</dbReference>
<feature type="non-terminal residue" evidence="5">
    <location>
        <position position="334"/>
    </location>
</feature>
<keyword evidence="3" id="KW-0436">Ligase</keyword>
<dbReference type="PROSITE" id="PS50075">
    <property type="entry name" value="CARRIER"/>
    <property type="match status" value="1"/>
</dbReference>
<dbReference type="GO" id="GO:0031177">
    <property type="term" value="F:phosphopantetheine binding"/>
    <property type="evidence" value="ECO:0007669"/>
    <property type="project" value="InterPro"/>
</dbReference>
<keyword evidence="1" id="KW-0596">Phosphopantetheine</keyword>
<evidence type="ECO:0000256" key="3">
    <source>
        <dbReference type="ARBA" id="ARBA00022598"/>
    </source>
</evidence>
<dbReference type="InterPro" id="IPR042099">
    <property type="entry name" value="ANL_N_sf"/>
</dbReference>
<name>A0A9W8AZM2_9FUNG</name>
<evidence type="ECO:0000313" key="6">
    <source>
        <dbReference type="Proteomes" id="UP001151582"/>
    </source>
</evidence>
<dbReference type="Gene3D" id="3.40.50.12780">
    <property type="entry name" value="N-terminal domain of ligase-like"/>
    <property type="match status" value="1"/>
</dbReference>
<dbReference type="InterPro" id="IPR009081">
    <property type="entry name" value="PP-bd_ACP"/>
</dbReference>
<feature type="domain" description="Carrier" evidence="4">
    <location>
        <begin position="215"/>
        <end position="288"/>
    </location>
</feature>
<feature type="non-terminal residue" evidence="5">
    <location>
        <position position="1"/>
    </location>
</feature>
<dbReference type="InterPro" id="IPR000873">
    <property type="entry name" value="AMP-dep_synth/lig_dom"/>
</dbReference>
<dbReference type="GO" id="GO:0016874">
    <property type="term" value="F:ligase activity"/>
    <property type="evidence" value="ECO:0007669"/>
    <property type="project" value="UniProtKB-KW"/>
</dbReference>